<evidence type="ECO:0000256" key="1">
    <source>
        <dbReference type="ARBA" id="ARBA00009031"/>
    </source>
</evidence>
<keyword evidence="4" id="KW-1185">Reference proteome</keyword>
<name>A0A858U4P5_9MOLU</name>
<dbReference type="EMBL" id="CP051480">
    <property type="protein sequence ID" value="QJG66235.1"/>
    <property type="molecule type" value="Genomic_DNA"/>
</dbReference>
<proteinExistence type="inferred from homology"/>
<evidence type="ECO:0000313" key="3">
    <source>
        <dbReference type="EMBL" id="QJG66235.1"/>
    </source>
</evidence>
<dbReference type="Proteomes" id="UP000501728">
    <property type="component" value="Chromosome"/>
</dbReference>
<accession>A0A858U4P5</accession>
<dbReference type="KEGG" id="mphn:HGG64_00695"/>
<evidence type="ECO:0000259" key="2">
    <source>
        <dbReference type="Pfam" id="PF03202"/>
    </source>
</evidence>
<dbReference type="AlphaFoldDB" id="A0A858U4P5"/>
<dbReference type="InterPro" id="IPR004890">
    <property type="entry name" value="Lipoprotein_10_C"/>
</dbReference>
<evidence type="ECO:0000313" key="4">
    <source>
        <dbReference type="Proteomes" id="UP000501728"/>
    </source>
</evidence>
<comment type="similarity">
    <text evidence="1">Belongs to the MG185/MG260 family.</text>
</comment>
<gene>
    <name evidence="3" type="ORF">HGG64_00695</name>
</gene>
<dbReference type="Pfam" id="PF03202">
    <property type="entry name" value="Lipoprotein_10"/>
    <property type="match status" value="1"/>
</dbReference>
<protein>
    <recommendedName>
        <fullName evidence="2">Mycoplasma lipoprotein C-terminal domain-containing protein</fullName>
    </recommendedName>
</protein>
<organism evidence="3 4">
    <name type="scientific">Mycoplasma phocoeninasale</name>
    <dbReference type="NCBI Taxonomy" id="2726117"/>
    <lineage>
        <taxon>Bacteria</taxon>
        <taxon>Bacillati</taxon>
        <taxon>Mycoplasmatota</taxon>
        <taxon>Mollicutes</taxon>
        <taxon>Mycoplasmataceae</taxon>
        <taxon>Mycoplasma</taxon>
    </lineage>
</organism>
<dbReference type="RefSeq" id="WP_169580059.1">
    <property type="nucleotide sequence ID" value="NZ_CP051480.1"/>
</dbReference>
<dbReference type="PROSITE" id="PS51257">
    <property type="entry name" value="PROKAR_LIPOPROTEIN"/>
    <property type="match status" value="1"/>
</dbReference>
<reference evidence="3 4" key="1">
    <citation type="submission" date="2020-04" db="EMBL/GenBank/DDBJ databases">
        <title>Novel Mycoplasma species detected in Phocoena phocoena (harbor porpoise) from the USA.</title>
        <authorList>
            <person name="Volokhov D.V."/>
        </authorList>
    </citation>
    <scope>NUCLEOTIDE SEQUENCE [LARGE SCALE GENOMIC DNA]</scope>
    <source>
        <strain evidence="3 4">C264-NAS</strain>
    </source>
</reference>
<sequence length="531" mass="61943">MKFFKIFKSFGILSIVPFSVTLVSCINKKNSDAIIFKIPYDKERESKPFYDVVNVYNNLLEQNSNNYLPVEIEQSKNRNLIYHKIRLDLSSKNEYIPNLVLYYPSLANTLYGYQRSLNFHDLINESNIDKKFIINNQQINTLANENILLPFSVSGESLVINNILLGMFLYEGLRFLEENDIKITLNLQRQQIFLTALNYYRSSNGQLKETTKKFWMSQDITFNSDKLREFFTTVDDLNFKSNFGLINLATKIAHTFSQKDSKVKIETFHIRSINNFVYSLLFNHAKSSYANFFLKRKANGLLDYSKVFKIGSEENEQLKWAFDYIKSSLINSKISLYNSESDANPYISTKMFALTSTRFFELLKNNKTKKIKEFQFLPSPNKNDVNDKNESFLVQGNSLIGISKTGVQNRSTINFVNWMYNKNNIINWKVGPKILKFTPVEYIAYKLGYIFPSDNFIKEYAKMTKPNLANREFLLNAKRENTLAFQEPVDNQSDAFRKNIALVFSKYLYNNLETATFSEFLFNLKKGIFGE</sequence>
<feature type="domain" description="Mycoplasma lipoprotein C-terminal" evidence="2">
    <location>
        <begin position="394"/>
        <end position="504"/>
    </location>
</feature>